<keyword evidence="1" id="KW-0175">Coiled coil</keyword>
<dbReference type="Pfam" id="PF01918">
    <property type="entry name" value="Alba"/>
    <property type="match status" value="1"/>
</dbReference>
<reference evidence="3" key="1">
    <citation type="submission" date="2020-03" db="EMBL/GenBank/DDBJ databases">
        <title>FDA dAtabase for Regulatory Grade micrObial Sequences (FDA-ARGOS): Supporting development and validation of Infectious Disease Dx tests.</title>
        <authorList>
            <person name="Campos J."/>
            <person name="Goldberg B."/>
            <person name="Tallon L."/>
            <person name="Sadzewicz L."/>
            <person name="Vavikolanu K."/>
            <person name="Mehta A."/>
            <person name="Aluvathingal J."/>
            <person name="Nadendla S."/>
            <person name="Nandy P."/>
            <person name="Geyer C."/>
            <person name="Yan Y."/>
            <person name="Sichtig H."/>
        </authorList>
    </citation>
    <scope>NUCLEOTIDE SEQUENCE [LARGE SCALE GENOMIC DNA]</scope>
    <source>
        <strain evidence="3">FDAARGOS_652</strain>
    </source>
</reference>
<name>A0A8X7NGQ7_CANPA</name>
<accession>A0A8X7NGQ7</accession>
<evidence type="ECO:0000313" key="3">
    <source>
        <dbReference type="EMBL" id="KAF6045243.1"/>
    </source>
</evidence>
<dbReference type="InterPro" id="IPR002775">
    <property type="entry name" value="DNA/RNA-bd_Alba-like"/>
</dbReference>
<sequence length="254" mass="28821">MSTHNLNEAVDNFTTSLISDIQSKSSIVEIQDVKITKNDTMKTKIDKLLIILQQPNHPPVLCHGITRDVQKLISIIEIVKQKHQDQLANGSRSKLHQYNCLLRVRTKENPYKKQSKSSSSKESEAEVEVVDFTKALKVAGARQEDRYGRPSYSDVVSDKDGNETVVHEANSYSNYRDTPAGQGAIRIPILPTQREIEENKKKKVEKKKTKVEKEADEARMEIIGDKVYDVPVMYVLLSTIDLSSYLDSDWTVQC</sequence>
<dbReference type="AlphaFoldDB" id="A0A8X7NGQ7"/>
<feature type="coiled-coil region" evidence="1">
    <location>
        <begin position="194"/>
        <end position="221"/>
    </location>
</feature>
<proteinExistence type="predicted"/>
<dbReference type="OrthoDB" id="4025680at2759"/>
<dbReference type="GO" id="GO:0003676">
    <property type="term" value="F:nucleic acid binding"/>
    <property type="evidence" value="ECO:0007669"/>
    <property type="project" value="InterPro"/>
</dbReference>
<evidence type="ECO:0000259" key="2">
    <source>
        <dbReference type="Pfam" id="PF01918"/>
    </source>
</evidence>
<feature type="domain" description="DNA/RNA-binding protein Alba-like" evidence="2">
    <location>
        <begin position="32"/>
        <end position="99"/>
    </location>
</feature>
<protein>
    <submittedName>
        <fullName evidence="3">Alba family protein</fullName>
    </submittedName>
</protein>
<dbReference type="Proteomes" id="UP000590412">
    <property type="component" value="Unassembled WGS sequence"/>
</dbReference>
<dbReference type="EMBL" id="JABWAB010000010">
    <property type="protein sequence ID" value="KAF6045243.1"/>
    <property type="molecule type" value="Genomic_DNA"/>
</dbReference>
<evidence type="ECO:0000256" key="1">
    <source>
        <dbReference type="SAM" id="Coils"/>
    </source>
</evidence>
<organism evidence="3 4">
    <name type="scientific">Candida parapsilosis</name>
    <name type="common">Yeast</name>
    <dbReference type="NCBI Taxonomy" id="5480"/>
    <lineage>
        <taxon>Eukaryota</taxon>
        <taxon>Fungi</taxon>
        <taxon>Dikarya</taxon>
        <taxon>Ascomycota</taxon>
        <taxon>Saccharomycotina</taxon>
        <taxon>Pichiomycetes</taxon>
        <taxon>Debaryomycetaceae</taxon>
        <taxon>Candida/Lodderomyces clade</taxon>
        <taxon>Candida</taxon>
    </lineage>
</organism>
<comment type="caution">
    <text evidence="3">The sequence shown here is derived from an EMBL/GenBank/DDBJ whole genome shotgun (WGS) entry which is preliminary data.</text>
</comment>
<gene>
    <name evidence="3" type="ORF">FOB60_005211</name>
</gene>
<evidence type="ECO:0000313" key="4">
    <source>
        <dbReference type="Proteomes" id="UP000590412"/>
    </source>
</evidence>